<dbReference type="Proteomes" id="UP000599437">
    <property type="component" value="Unassembled WGS sequence"/>
</dbReference>
<evidence type="ECO:0000256" key="1">
    <source>
        <dbReference type="SAM" id="MobiDB-lite"/>
    </source>
</evidence>
<dbReference type="EMBL" id="BMVO01000001">
    <property type="protein sequence ID" value="GHA83251.1"/>
    <property type="molecule type" value="Genomic_DNA"/>
</dbReference>
<accession>A0ABQ3DCX8</accession>
<name>A0ABQ3DCX8_9ACTN</name>
<protein>
    <submittedName>
        <fullName evidence="2">Uncharacterized protein</fullName>
    </submittedName>
</protein>
<gene>
    <name evidence="2" type="ORF">GCM10010346_01980</name>
</gene>
<evidence type="ECO:0000313" key="3">
    <source>
        <dbReference type="Proteomes" id="UP000599437"/>
    </source>
</evidence>
<feature type="compositionally biased region" description="Basic and acidic residues" evidence="1">
    <location>
        <begin position="50"/>
        <end position="59"/>
    </location>
</feature>
<organism evidence="2 3">
    <name type="scientific">Streptomyces chryseus</name>
    <dbReference type="NCBI Taxonomy" id="68186"/>
    <lineage>
        <taxon>Bacteria</taxon>
        <taxon>Bacillati</taxon>
        <taxon>Actinomycetota</taxon>
        <taxon>Actinomycetes</taxon>
        <taxon>Kitasatosporales</taxon>
        <taxon>Streptomycetaceae</taxon>
        <taxon>Streptomyces</taxon>
    </lineage>
</organism>
<sequence length="272" mass="28755">MLGFQGLWSPRTAASRGRAVKGPGTERGERPGLVDPGGTPHLQPSASRRNGVEPRRDAGPDASNPRRSRPVRFRYGARSTRNTGPDGATNAPGPPRNRTQHVQRNPHSTEAHMTVRRTAARLFRTVSDAVRSVVAPAALVRSTAPAVVAEPADVFTADEMPAAEVIEAAAAGYAEAADAGRAADRAKRKTRKTLDRLPAGLYGGRWLVERVASSRQTPDLESIRATYQRLGLGDVPMRTCAASLRVTDLAPAVLPAPVAPLAAEHGAVLVAA</sequence>
<feature type="region of interest" description="Disordered" evidence="1">
    <location>
        <begin position="1"/>
        <end position="111"/>
    </location>
</feature>
<proteinExistence type="predicted"/>
<comment type="caution">
    <text evidence="2">The sequence shown here is derived from an EMBL/GenBank/DDBJ whole genome shotgun (WGS) entry which is preliminary data.</text>
</comment>
<keyword evidence="3" id="KW-1185">Reference proteome</keyword>
<reference evidence="3" key="1">
    <citation type="journal article" date="2019" name="Int. J. Syst. Evol. Microbiol.">
        <title>The Global Catalogue of Microorganisms (GCM) 10K type strain sequencing project: providing services to taxonomists for standard genome sequencing and annotation.</title>
        <authorList>
            <consortium name="The Broad Institute Genomics Platform"/>
            <consortium name="The Broad Institute Genome Sequencing Center for Infectious Disease"/>
            <person name="Wu L."/>
            <person name="Ma J."/>
        </authorList>
    </citation>
    <scope>NUCLEOTIDE SEQUENCE [LARGE SCALE GENOMIC DNA]</scope>
    <source>
        <strain evidence="3">JCM 4737</strain>
    </source>
</reference>
<evidence type="ECO:0000313" key="2">
    <source>
        <dbReference type="EMBL" id="GHA83251.1"/>
    </source>
</evidence>